<accession>A0A1S9P839</accession>
<comment type="caution">
    <text evidence="1">The sequence shown here is derived from an EMBL/GenBank/DDBJ whole genome shotgun (WGS) entry which is preliminary data.</text>
</comment>
<dbReference type="Proteomes" id="UP000189739">
    <property type="component" value="Unassembled WGS sequence"/>
</dbReference>
<keyword evidence="2" id="KW-1185">Reference proteome</keyword>
<dbReference type="STRING" id="1792845.BC343_16475"/>
<organism evidence="1 2">
    <name type="scientific">Mucilaginibacter pedocola</name>
    <dbReference type="NCBI Taxonomy" id="1792845"/>
    <lineage>
        <taxon>Bacteria</taxon>
        <taxon>Pseudomonadati</taxon>
        <taxon>Bacteroidota</taxon>
        <taxon>Sphingobacteriia</taxon>
        <taxon>Sphingobacteriales</taxon>
        <taxon>Sphingobacteriaceae</taxon>
        <taxon>Mucilaginibacter</taxon>
    </lineage>
</organism>
<dbReference type="EMBL" id="MBTF01000037">
    <property type="protein sequence ID" value="OOQ57116.1"/>
    <property type="molecule type" value="Genomic_DNA"/>
</dbReference>
<proteinExistence type="predicted"/>
<evidence type="ECO:0000313" key="2">
    <source>
        <dbReference type="Proteomes" id="UP000189739"/>
    </source>
</evidence>
<name>A0A1S9P839_9SPHI</name>
<dbReference type="RefSeq" id="WP_078350989.1">
    <property type="nucleotide sequence ID" value="NZ_MBTF01000037.1"/>
</dbReference>
<dbReference type="AlphaFoldDB" id="A0A1S9P839"/>
<gene>
    <name evidence="1" type="ORF">BC343_16475</name>
</gene>
<reference evidence="1 2" key="1">
    <citation type="submission" date="2016-07" db="EMBL/GenBank/DDBJ databases">
        <title>Genomic analysis of zinc-resistant bacterium Mucilaginibacter pedocola TBZ30.</title>
        <authorList>
            <person name="Huang J."/>
            <person name="Tang J."/>
        </authorList>
    </citation>
    <scope>NUCLEOTIDE SEQUENCE [LARGE SCALE GENOMIC DNA]</scope>
    <source>
        <strain evidence="1 2">TBZ30</strain>
    </source>
</reference>
<evidence type="ECO:0000313" key="1">
    <source>
        <dbReference type="EMBL" id="OOQ57116.1"/>
    </source>
</evidence>
<protein>
    <submittedName>
        <fullName evidence="1">Uncharacterized protein</fullName>
    </submittedName>
</protein>
<sequence length="81" mass="9407">MIEQLETIIKLLTEINDKLTPAAPAPSYRQAKKLTKKQEFLQEVMATVEARYRKDEIRAEKMFAPEIAELAKRKHNPPKTK</sequence>